<dbReference type="SUPFAM" id="SSF52540">
    <property type="entry name" value="P-loop containing nucleoside triphosphate hydrolases"/>
    <property type="match status" value="1"/>
</dbReference>
<feature type="region of interest" description="Disordered" evidence="1">
    <location>
        <begin position="267"/>
        <end position="291"/>
    </location>
</feature>
<dbReference type="EMBL" id="FXYG01000003">
    <property type="protein sequence ID" value="SMX43794.1"/>
    <property type="molecule type" value="Genomic_DNA"/>
</dbReference>
<dbReference type="InterPro" id="IPR011704">
    <property type="entry name" value="ATPase_dyneun-rel_AAA"/>
</dbReference>
<feature type="compositionally biased region" description="Basic and acidic residues" evidence="1">
    <location>
        <begin position="276"/>
        <end position="288"/>
    </location>
</feature>
<evidence type="ECO:0000256" key="1">
    <source>
        <dbReference type="SAM" id="MobiDB-lite"/>
    </source>
</evidence>
<gene>
    <name evidence="3" type="primary">mcrB</name>
    <name evidence="3" type="ORF">RUA8715_02277</name>
</gene>
<dbReference type="InterPro" id="IPR052934">
    <property type="entry name" value="Methyl-DNA_Rec/Restrict_Enz"/>
</dbReference>
<keyword evidence="4" id="KW-1185">Reference proteome</keyword>
<accession>A0A238KLZ2</accession>
<dbReference type="GO" id="GO:0016887">
    <property type="term" value="F:ATP hydrolysis activity"/>
    <property type="evidence" value="ECO:0007669"/>
    <property type="project" value="InterPro"/>
</dbReference>
<sequence length="802" mass="91363">MARFNPHEESAEAVYAAAETWLDTCLLGDGSIFSSNNNLWTKELLDELDERFVQNLDAGEGDFFEKLEAQLSGGSPQCKQLMSELHWLILLFASRISEPKKRKDVQLIWSWSGETLPEDQPMLSDATLGGLGHTGTAYNTHRWREFVFAINALREFKTKPPEEQTQLASSSWDFARWLTSVSDGENRQFRHILANLLFPDDFERISTARDKHAILAAFEDVPLKDVRKRDLVEIDQSLKELRQSLEGELGKPIDFYMEGVVERWKPSPDAVVTPPKKADARNGDDGSVKRPASRSLNTILYGPPGTGKTYETAKRAVLICDGHAPTKREDVMKRYDELYQERRIEFVTFHQSYSYEEFIEGLRPETGNDDDTDGVQSAGFRLVARPGVLKRIAERARQRPAKANTQADYSDRRIFKVSLGRAWDPEDEDIRTEAYEKGLVSLGYGGKIDWSDPKFGSYNAVYDRWREEPGEEEATGKNPNIEMLNQLRNNMRPGDIVIASQGNKRVRAVGVVSGPYKFDPDARYHHRREVEWRWQADDDSGIEVDDIYASNFSQQSIYQLFPNKINWPNLLAYLEPATTDAPHPPHVLIIDEINRANISKVLGELITLLEEDKRASALNELTVTLPYSGDRFTLPPNLHIVGTMNTADRSIALLDTALRRRFRFEELPPKPEILSDIVVEDIGLDSVLEAINKRLEWYLGADHLIGHGYFTSVESLEQLDEVIANKIIPLLREYFHEDLGRVRAILGGGNAFLRRERISSPPGVDDAYEDERFRYVDNYLELGQYGREAYEELISSVQQQTG</sequence>
<dbReference type="PANTHER" id="PTHR37291">
    <property type="entry name" value="5-METHYLCYTOSINE-SPECIFIC RESTRICTION ENZYME B"/>
    <property type="match status" value="1"/>
</dbReference>
<dbReference type="Gene3D" id="3.40.50.300">
    <property type="entry name" value="P-loop containing nucleotide triphosphate hydrolases"/>
    <property type="match status" value="1"/>
</dbReference>
<dbReference type="EC" id="3.1.21.-" evidence="3"/>
<name>A0A238KLZ2_9RHOB</name>
<dbReference type="Proteomes" id="UP000202485">
    <property type="component" value="Unassembled WGS sequence"/>
</dbReference>
<evidence type="ECO:0000259" key="2">
    <source>
        <dbReference type="Pfam" id="PF07728"/>
    </source>
</evidence>
<dbReference type="AlphaFoldDB" id="A0A238KLZ2"/>
<dbReference type="OrthoDB" id="9781481at2"/>
<dbReference type="GO" id="GO:0005524">
    <property type="term" value="F:ATP binding"/>
    <property type="evidence" value="ECO:0007669"/>
    <property type="project" value="InterPro"/>
</dbReference>
<evidence type="ECO:0000313" key="3">
    <source>
        <dbReference type="EMBL" id="SMX43794.1"/>
    </source>
</evidence>
<dbReference type="RefSeq" id="WP_093963818.1">
    <property type="nucleotide sequence ID" value="NZ_FXYG01000003.1"/>
</dbReference>
<dbReference type="Pfam" id="PF07728">
    <property type="entry name" value="AAA_5"/>
    <property type="match status" value="1"/>
</dbReference>
<dbReference type="InterPro" id="IPR027417">
    <property type="entry name" value="P-loop_NTPase"/>
</dbReference>
<keyword evidence="3" id="KW-0378">Hydrolase</keyword>
<protein>
    <submittedName>
        <fullName evidence="3">5-methylcytosine-specific restriction enzyme B</fullName>
        <ecNumber evidence="3">3.1.21.-</ecNumber>
    </submittedName>
</protein>
<proteinExistence type="predicted"/>
<feature type="domain" description="ATPase dynein-related AAA" evidence="2">
    <location>
        <begin position="581"/>
        <end position="662"/>
    </location>
</feature>
<reference evidence="4" key="1">
    <citation type="submission" date="2017-05" db="EMBL/GenBank/DDBJ databases">
        <authorList>
            <person name="Rodrigo-Torres L."/>
            <person name="Arahal R. D."/>
            <person name="Lucena T."/>
        </authorList>
    </citation>
    <scope>NUCLEOTIDE SEQUENCE [LARGE SCALE GENOMIC DNA]</scope>
    <source>
        <strain evidence="4">CECT 8715</strain>
    </source>
</reference>
<evidence type="ECO:0000313" key="4">
    <source>
        <dbReference type="Proteomes" id="UP000202485"/>
    </source>
</evidence>
<organism evidence="3 4">
    <name type="scientific">Ruegeria arenilitoris</name>
    <dbReference type="NCBI Taxonomy" id="1173585"/>
    <lineage>
        <taxon>Bacteria</taxon>
        <taxon>Pseudomonadati</taxon>
        <taxon>Pseudomonadota</taxon>
        <taxon>Alphaproteobacteria</taxon>
        <taxon>Rhodobacterales</taxon>
        <taxon>Roseobacteraceae</taxon>
        <taxon>Ruegeria</taxon>
    </lineage>
</organism>
<dbReference type="PANTHER" id="PTHR37291:SF1">
    <property type="entry name" value="TYPE IV METHYL-DIRECTED RESTRICTION ENZYME ECOKMCRB SUBUNIT"/>
    <property type="match status" value="1"/>
</dbReference>